<reference evidence="3" key="1">
    <citation type="submission" date="2009-11" db="EMBL/GenBank/DDBJ databases">
        <authorList>
            <consortium name="The Broad Institute Genome Sequencing Platform"/>
            <person name="Ward D."/>
            <person name="Feldgarden M."/>
            <person name="Earl A."/>
            <person name="Young S.K."/>
            <person name="Zeng Q."/>
            <person name="Koehrsen M."/>
            <person name="Alvarado L."/>
            <person name="Berlin A."/>
            <person name="Bochicchio J."/>
            <person name="Borenstein D."/>
            <person name="Chapman S.B."/>
            <person name="Chen Z."/>
            <person name="Engels R."/>
            <person name="Freedman E."/>
            <person name="Gellesch M."/>
            <person name="Goldberg J."/>
            <person name="Griggs A."/>
            <person name="Gujja S."/>
            <person name="Heilman E."/>
            <person name="Heiman D."/>
            <person name="Hepburn T."/>
            <person name="Howarth C."/>
            <person name="Jen D."/>
            <person name="Larson L."/>
            <person name="Lewis B."/>
            <person name="Mehta T."/>
            <person name="Park D."/>
            <person name="Pearson M."/>
            <person name="Roberts A."/>
            <person name="Saif S."/>
            <person name="Shea T."/>
            <person name="Shenoy N."/>
            <person name="Sisk P."/>
            <person name="Stolte C."/>
            <person name="Sykes S."/>
            <person name="Thomson T."/>
            <person name="Walk T."/>
            <person name="White J."/>
            <person name="Yandava C."/>
            <person name="Izard J."/>
            <person name="Baranova O.V."/>
            <person name="Blanton J.M."/>
            <person name="Tanner A.C."/>
            <person name="Dewhirst F.E."/>
            <person name="Haas B."/>
            <person name="Nusbaum C."/>
            <person name="Birren B."/>
        </authorList>
    </citation>
    <scope>NUCLEOTIDE SEQUENCE [LARGE SCALE GENOMIC DNA]</scope>
    <source>
        <strain evidence="3">1-1 BBBD Race 1</strain>
    </source>
</reference>
<feature type="transmembrane region" description="Helical" evidence="2">
    <location>
        <begin position="383"/>
        <end position="409"/>
    </location>
</feature>
<keyword evidence="2" id="KW-0472">Membrane</keyword>
<evidence type="ECO:0000256" key="2">
    <source>
        <dbReference type="SAM" id="Phobius"/>
    </source>
</evidence>
<dbReference type="OrthoDB" id="2497719at2759"/>
<keyword evidence="5" id="KW-1185">Reference proteome</keyword>
<dbReference type="EnsemblFungi" id="PTTG_28121-t43_1">
    <property type="protein sequence ID" value="PTTG_28121-t43_1-p1"/>
    <property type="gene ID" value="PTTG_28121"/>
</dbReference>
<feature type="transmembrane region" description="Helical" evidence="2">
    <location>
        <begin position="302"/>
        <end position="321"/>
    </location>
</feature>
<protein>
    <submittedName>
        <fullName evidence="3 4">Uncharacterized protein</fullName>
    </submittedName>
</protein>
<feature type="transmembrane region" description="Helical" evidence="2">
    <location>
        <begin position="206"/>
        <end position="229"/>
    </location>
</feature>
<dbReference type="EMBL" id="ADAS02000089">
    <property type="protein sequence ID" value="OAV91002.1"/>
    <property type="molecule type" value="Genomic_DNA"/>
</dbReference>
<accession>A0A180GF93</accession>
<gene>
    <name evidence="3" type="ORF">PTTG_28121</name>
</gene>
<dbReference type="VEuPathDB" id="FungiDB:PTTG_28121"/>
<name>A0A180GF93_PUCT1</name>
<dbReference type="Proteomes" id="UP000005240">
    <property type="component" value="Unassembled WGS sequence"/>
</dbReference>
<evidence type="ECO:0000313" key="5">
    <source>
        <dbReference type="Proteomes" id="UP000005240"/>
    </source>
</evidence>
<keyword evidence="2" id="KW-1133">Transmembrane helix</keyword>
<evidence type="ECO:0000313" key="4">
    <source>
        <dbReference type="EnsemblFungi" id="PTTG_28121-t43_1-p1"/>
    </source>
</evidence>
<keyword evidence="2" id="KW-0812">Transmembrane</keyword>
<reference evidence="4" key="4">
    <citation type="submission" date="2025-05" db="UniProtKB">
        <authorList>
            <consortium name="EnsemblFungi"/>
        </authorList>
    </citation>
    <scope>IDENTIFICATION</scope>
    <source>
        <strain evidence="4">isolate 1-1 / race 1 (BBBD)</strain>
    </source>
</reference>
<evidence type="ECO:0000313" key="3">
    <source>
        <dbReference type="EMBL" id="OAV91002.1"/>
    </source>
</evidence>
<proteinExistence type="predicted"/>
<feature type="region of interest" description="Disordered" evidence="1">
    <location>
        <begin position="459"/>
        <end position="480"/>
    </location>
</feature>
<feature type="transmembrane region" description="Helical" evidence="2">
    <location>
        <begin position="160"/>
        <end position="185"/>
    </location>
</feature>
<reference evidence="4 5" key="3">
    <citation type="journal article" date="2017" name="G3 (Bethesda)">
        <title>Comparative analysis highlights variable genome content of wheat rusts and divergence of the mating loci.</title>
        <authorList>
            <person name="Cuomo C.A."/>
            <person name="Bakkeren G."/>
            <person name="Khalil H.B."/>
            <person name="Panwar V."/>
            <person name="Joly D."/>
            <person name="Linning R."/>
            <person name="Sakthikumar S."/>
            <person name="Song X."/>
            <person name="Adiconis X."/>
            <person name="Fan L."/>
            <person name="Goldberg J.M."/>
            <person name="Levin J.Z."/>
            <person name="Young S."/>
            <person name="Zeng Q."/>
            <person name="Anikster Y."/>
            <person name="Bruce M."/>
            <person name="Wang M."/>
            <person name="Yin C."/>
            <person name="McCallum B."/>
            <person name="Szabo L.J."/>
            <person name="Hulbert S."/>
            <person name="Chen X."/>
            <person name="Fellers J.P."/>
        </authorList>
    </citation>
    <scope>NUCLEOTIDE SEQUENCE</scope>
    <source>
        <strain evidence="5">Isolate 1-1 / race 1 (BBBD)</strain>
        <strain evidence="4">isolate 1-1 / race 1 (BBBD)</strain>
    </source>
</reference>
<evidence type="ECO:0000256" key="1">
    <source>
        <dbReference type="SAM" id="MobiDB-lite"/>
    </source>
</evidence>
<organism evidence="3">
    <name type="scientific">Puccinia triticina (isolate 1-1 / race 1 (BBBD))</name>
    <name type="common">Brown leaf rust fungus</name>
    <dbReference type="NCBI Taxonomy" id="630390"/>
    <lineage>
        <taxon>Eukaryota</taxon>
        <taxon>Fungi</taxon>
        <taxon>Dikarya</taxon>
        <taxon>Basidiomycota</taxon>
        <taxon>Pucciniomycotina</taxon>
        <taxon>Pucciniomycetes</taxon>
        <taxon>Pucciniales</taxon>
        <taxon>Pucciniaceae</taxon>
        <taxon>Puccinia</taxon>
    </lineage>
</organism>
<feature type="compositionally biased region" description="Polar residues" evidence="1">
    <location>
        <begin position="459"/>
        <end position="472"/>
    </location>
</feature>
<dbReference type="AlphaFoldDB" id="A0A180GF93"/>
<reference evidence="3" key="2">
    <citation type="submission" date="2016-05" db="EMBL/GenBank/DDBJ databases">
        <title>Comparative analysis highlights variable genome content of wheat rusts and divergence of the mating loci.</title>
        <authorList>
            <person name="Cuomo C.A."/>
            <person name="Bakkeren G."/>
            <person name="Szabo L."/>
            <person name="Khalil H."/>
            <person name="Joly D."/>
            <person name="Goldberg J."/>
            <person name="Young S."/>
            <person name="Zeng Q."/>
            <person name="Fellers J."/>
        </authorList>
    </citation>
    <scope>NUCLEOTIDE SEQUENCE [LARGE SCALE GENOMIC DNA]</scope>
    <source>
        <strain evidence="3">1-1 BBBD Race 1</strain>
    </source>
</reference>
<feature type="region of interest" description="Disordered" evidence="1">
    <location>
        <begin position="355"/>
        <end position="376"/>
    </location>
</feature>
<feature type="transmembrane region" description="Helical" evidence="2">
    <location>
        <begin position="61"/>
        <end position="86"/>
    </location>
</feature>
<sequence>MIDTPPPADHLTSQSVKTSQPSLLQNDKMWSPVPSGVNPFAYLMERSASKGSAPMSGLTKILLLIFFIIHLLIAIFCLVILVLPCFRGTIRSHWLFRKLYIRDHSFAGNVSRAPLYWVNGGIVMTASQLMGSAATEAYIVLQFLIAHSAQYALHAQVEPALAMMCVCEMLTYWSQMHCFVVAIYYNHKAMTHDVRRWAPSPTFVNFLFLGFPLVLVVATLPPVIGLSIIHRQLTVRVIQTIETLGQSSFIWERMRVSTSDEEKKQLTIELTRLVSRAKDLGDSVGIRIERLRVCFYSFLWDMLAQLCITILLFIIVFSIFLRKVQRKEVQSGHESSKSGTFRRCRWFKLKNPTSTSEVKLRSSPNTGHEESSSSNRGTLNRQFAYLILRASFIVIAIATSITLCLLGIIRTRDGSGQTPYWRAVMTWLPPLAGTWSAFPIAWQCWGLYNDELNGTLRNSATSNDSPSAGQTIDKSEIPPKRWECELEEIEIRVFPMRSSPRHEP</sequence>